<comment type="catalytic activity">
    <reaction evidence="1 6">
        <text>S-ubiquitinyl-[E2 ubiquitin-conjugating enzyme]-L-cysteine + [acceptor protein]-L-lysine = [E2 ubiquitin-conjugating enzyme]-L-cysteine + N(6)-ubiquitinyl-[acceptor protein]-L-lysine.</text>
        <dbReference type="EC" id="2.3.2.26"/>
    </reaction>
</comment>
<evidence type="ECO:0000313" key="8">
    <source>
        <dbReference type="WBParaSite" id="TCLT_0000559701-mRNA-1"/>
    </source>
</evidence>
<evidence type="ECO:0000256" key="1">
    <source>
        <dbReference type="ARBA" id="ARBA00000885"/>
    </source>
</evidence>
<dbReference type="Gene3D" id="3.30.2160.10">
    <property type="entry name" value="Hect, E3 ligase catalytic domain"/>
    <property type="match status" value="1"/>
</dbReference>
<evidence type="ECO:0000259" key="7">
    <source>
        <dbReference type="PROSITE" id="PS50237"/>
    </source>
</evidence>
<comment type="pathway">
    <text evidence="6">Protein modification; protein ubiquitination.</text>
</comment>
<evidence type="ECO:0000256" key="6">
    <source>
        <dbReference type="RuleBase" id="RU369009"/>
    </source>
</evidence>
<organism evidence="8">
    <name type="scientific">Thelazia callipaeda</name>
    <name type="common">Oriental eyeworm</name>
    <name type="synonym">Parasitic nematode</name>
    <dbReference type="NCBI Taxonomy" id="103827"/>
    <lineage>
        <taxon>Eukaryota</taxon>
        <taxon>Metazoa</taxon>
        <taxon>Ecdysozoa</taxon>
        <taxon>Nematoda</taxon>
        <taxon>Chromadorea</taxon>
        <taxon>Rhabditida</taxon>
        <taxon>Spirurina</taxon>
        <taxon>Spiruromorpha</taxon>
        <taxon>Thelazioidea</taxon>
        <taxon>Thelaziidae</taxon>
        <taxon>Thelazia</taxon>
    </lineage>
</organism>
<dbReference type="PANTHER" id="PTHR45670">
    <property type="entry name" value="E3 UBIQUITIN-PROTEIN LIGASE TRIP12"/>
    <property type="match status" value="1"/>
</dbReference>
<reference evidence="8" key="1">
    <citation type="submission" date="2017-02" db="UniProtKB">
        <authorList>
            <consortium name="WormBaseParasite"/>
        </authorList>
    </citation>
    <scope>IDENTIFICATION</scope>
</reference>
<dbReference type="CDD" id="cd00078">
    <property type="entry name" value="HECTc"/>
    <property type="match status" value="1"/>
</dbReference>
<evidence type="ECO:0000256" key="5">
    <source>
        <dbReference type="PROSITE-ProRule" id="PRU00104"/>
    </source>
</evidence>
<accession>A0A0N5CYR4</accession>
<evidence type="ECO:0000256" key="3">
    <source>
        <dbReference type="ARBA" id="ARBA00022679"/>
    </source>
</evidence>
<dbReference type="Gene3D" id="3.30.2410.10">
    <property type="entry name" value="Hect, E3 ligase catalytic domain"/>
    <property type="match status" value="1"/>
</dbReference>
<proteinExistence type="inferred from homology"/>
<dbReference type="PROSITE" id="PS50237">
    <property type="entry name" value="HECT"/>
    <property type="match status" value="1"/>
</dbReference>
<dbReference type="InterPro" id="IPR045322">
    <property type="entry name" value="HECTD1/TRIP12-like"/>
</dbReference>
<dbReference type="InterPro" id="IPR035983">
    <property type="entry name" value="Hect_E3_ubiquitin_ligase"/>
</dbReference>
<dbReference type="Pfam" id="PF00632">
    <property type="entry name" value="HECT"/>
    <property type="match status" value="1"/>
</dbReference>
<keyword evidence="4 5" id="KW-0833">Ubl conjugation pathway</keyword>
<dbReference type="GO" id="GO:0043161">
    <property type="term" value="P:proteasome-mediated ubiquitin-dependent protein catabolic process"/>
    <property type="evidence" value="ECO:0007669"/>
    <property type="project" value="TreeGrafter"/>
</dbReference>
<dbReference type="GO" id="GO:0061630">
    <property type="term" value="F:ubiquitin protein ligase activity"/>
    <property type="evidence" value="ECO:0007669"/>
    <property type="project" value="UniProtKB-UniRule"/>
</dbReference>
<dbReference type="UniPathway" id="UPA00143"/>
<comment type="function">
    <text evidence="6">E3 ubiquitin-protein ligase which accepts ubiquitin from an E2 ubiquitin-conjugating enzyme in the form of a thioester and then directly transfers the ubiquitin to targeted substrates.</text>
</comment>
<dbReference type="WBParaSite" id="TCLT_0000559701-mRNA-1">
    <property type="protein sequence ID" value="TCLT_0000559701-mRNA-1"/>
    <property type="gene ID" value="TCLT_0000559701"/>
</dbReference>
<evidence type="ECO:0000256" key="2">
    <source>
        <dbReference type="ARBA" id="ARBA00006331"/>
    </source>
</evidence>
<dbReference type="OMA" id="IRGPNLA"/>
<dbReference type="SMART" id="SM00119">
    <property type="entry name" value="HECTc"/>
    <property type="match status" value="1"/>
</dbReference>
<dbReference type="EC" id="2.3.2.26" evidence="6"/>
<feature type="active site" description="Glycyl thioester intermediate" evidence="5">
    <location>
        <position position="949"/>
    </location>
</feature>
<dbReference type="GO" id="GO:0070534">
    <property type="term" value="P:protein K63-linked ubiquitination"/>
    <property type="evidence" value="ECO:0007669"/>
    <property type="project" value="TreeGrafter"/>
</dbReference>
<comment type="similarity">
    <text evidence="2 6">Belongs to the UPL family. K-HECT subfamily.</text>
</comment>
<dbReference type="AlphaFoldDB" id="A0A0N5CYR4"/>
<feature type="domain" description="HECT" evidence="7">
    <location>
        <begin position="563"/>
        <end position="980"/>
    </location>
</feature>
<sequence length="980" mass="110502">LRESVRPRIPAQGHERILNESSRPSVSDVPSDVKIIYEDNDGIVVCRPSHVEPNKEHRESVTDETKAGSSIAKCAKTGDKTNLYSCSDEHPSDENIQNKIEVAADLVRSNQSGPSQKSEIVSGSRRNIQEGCLRSRLGSYADILRTVVMQQIIDSGGSVNSVELEDVEDDMYGDEIAFDGNEDDCDEEYVNGFSVEALAQAAVALHRQSSGGSTESNRDLKLSWKQVVRGEAGRLIDDRGFHISNSTADQGNGKCNRNWDDEFVLRHQLSALIPAFDPRPGRTNVNQIQEVELPQSRESLIEMAGPSCSPVQLVKAEEPKLRLYLRGPNLTSINNITIELDRDDKSIFYYLQQLVQSIEWGQKNDRTRRIWEPTYTLIYGDMSDSNELPITMNKSVEENNRIPENIVRTLSVISRLYQIAANISEYEISSDIFVSEKLTLKLLQELSDPLIVSSRALPSWCDELIFNHPCLFAVETRINYFRATAFGASRSIVWLQTRRDQMLERSRGSAATVPLSSLASTRRDDHYPEFRLGRIKHERIKVPRSDEHLFEYAVRLMQFHASRKAILEIEYINEEGTGLGPTLEFYALVCIYAFLYDSLALFSTSHTPIAAEFQRKNLAMWICDDIDTDETMEIDLGKGIKPPGYYVRRSGGLFPAPLPVSSAENSRVSELFRILGIFLAKVLQDGRLVDLPLSQPFLKLMTSSQIAEEEMDLNGVLDLSDLENISPNQGYILKKLAEYVERRKSLSNYDGQNIHIPHQKDKQSMLCISGVECSIEDLSLTFCINPSSTVFNYKEMELIENGANIDVNADNVEQYIAAYTDFYLNSGIVNQIKAFREGFDLVFPLRNLRMFTPKELQSLLCGEQCPQWTREDIINFTEPKLGYTKDSPGFLRFVDVLVGMNASERKSFLQFTTGCSSLPPGGLANLHPRLTVVRKVDSGDGSYPSVNTCVHYLKLPDYTSTEIMRERLITATNEKGFHLN</sequence>
<name>A0A0N5CYR4_THECL</name>
<protein>
    <recommendedName>
        <fullName evidence="6">E3 ubiquitin-protein ligase</fullName>
        <ecNumber evidence="6">2.3.2.26</ecNumber>
    </recommendedName>
</protein>
<dbReference type="Gene3D" id="3.90.1750.10">
    <property type="entry name" value="Hect, E3 ligase catalytic domains"/>
    <property type="match status" value="2"/>
</dbReference>
<dbReference type="FunFam" id="3.30.2410.10:FF:000007">
    <property type="entry name" value="Putative E3 ubiquitin-protein ligase HECTD1"/>
    <property type="match status" value="1"/>
</dbReference>
<dbReference type="InterPro" id="IPR000569">
    <property type="entry name" value="HECT_dom"/>
</dbReference>
<keyword evidence="3 6" id="KW-0808">Transferase</keyword>
<dbReference type="PANTHER" id="PTHR45670:SF1">
    <property type="entry name" value="E3 UBIQUITIN-PROTEIN LIGASE HECTD1"/>
    <property type="match status" value="1"/>
</dbReference>
<dbReference type="SUPFAM" id="SSF56204">
    <property type="entry name" value="Hect, E3 ligase catalytic domain"/>
    <property type="match status" value="1"/>
</dbReference>
<evidence type="ECO:0000256" key="4">
    <source>
        <dbReference type="ARBA" id="ARBA00022786"/>
    </source>
</evidence>
<dbReference type="GO" id="GO:0016607">
    <property type="term" value="C:nuclear speck"/>
    <property type="evidence" value="ECO:0007669"/>
    <property type="project" value="TreeGrafter"/>
</dbReference>